<evidence type="ECO:0008006" key="3">
    <source>
        <dbReference type="Google" id="ProtNLM"/>
    </source>
</evidence>
<dbReference type="Gene3D" id="3.10.450.40">
    <property type="match status" value="1"/>
</dbReference>
<name>A0A2P2GFT5_STREW</name>
<keyword evidence="2" id="KW-1185">Reference proteome</keyword>
<protein>
    <recommendedName>
        <fullName evidence="3">IraD/Gp25-like domain-containing protein</fullName>
    </recommendedName>
</protein>
<dbReference type="Proteomes" id="UP000265325">
    <property type="component" value="Unassembled WGS sequence"/>
</dbReference>
<dbReference type="EMBL" id="LAQS01000060">
    <property type="protein sequence ID" value="KKZ70376.1"/>
    <property type="molecule type" value="Genomic_DNA"/>
</dbReference>
<organism evidence="1 2">
    <name type="scientific">Streptomyces showdoensis</name>
    <dbReference type="NCBI Taxonomy" id="68268"/>
    <lineage>
        <taxon>Bacteria</taxon>
        <taxon>Bacillati</taxon>
        <taxon>Actinomycetota</taxon>
        <taxon>Actinomycetes</taxon>
        <taxon>Kitasatosporales</taxon>
        <taxon>Streptomycetaceae</taxon>
        <taxon>Streptomyces</taxon>
    </lineage>
</organism>
<evidence type="ECO:0000313" key="2">
    <source>
        <dbReference type="Proteomes" id="UP000265325"/>
    </source>
</evidence>
<accession>A0A2P2GFT5</accession>
<comment type="caution">
    <text evidence="1">The sequence shown here is derived from an EMBL/GenBank/DDBJ whole genome shotgun (WGS) entry which is preliminary data.</text>
</comment>
<dbReference type="SUPFAM" id="SSF160719">
    <property type="entry name" value="gpW/gp25-like"/>
    <property type="match status" value="1"/>
</dbReference>
<evidence type="ECO:0000313" key="1">
    <source>
        <dbReference type="EMBL" id="KKZ70376.1"/>
    </source>
</evidence>
<reference evidence="1 2" key="1">
    <citation type="submission" date="2015-05" db="EMBL/GenBank/DDBJ databases">
        <title>Draft Genome assembly of Streptomyces showdoensis.</title>
        <authorList>
            <person name="Thapa K.K."/>
            <person name="Metsa-Ketela M."/>
        </authorList>
    </citation>
    <scope>NUCLEOTIDE SEQUENCE [LARGE SCALE GENOMIC DNA]</scope>
    <source>
        <strain evidence="1 2">ATCC 15227</strain>
    </source>
</reference>
<dbReference type="RefSeq" id="WP_046911037.1">
    <property type="nucleotide sequence ID" value="NZ_BAAAXG010000012.1"/>
</dbReference>
<gene>
    <name evidence="1" type="ORF">VO63_29095</name>
</gene>
<sequence>MPPQAPLEPLGHSLLLDDGDLVVRGGGLAEVRGLANLVQALTLRLLTPYGSDRCDHRYGLSAGAAFTHPGGSRVLKDLLRLEIVRTLAADPRVREVAEVTFTEDPAVRVLTVRVLVEALDGRTTALTAEVEA</sequence>
<proteinExistence type="predicted"/>
<dbReference type="OrthoDB" id="4569723at2"/>
<dbReference type="AlphaFoldDB" id="A0A2P2GFT5"/>